<proteinExistence type="predicted"/>
<accession>A0A8J2T4B6</accession>
<sequence length="329" mass="38091">MKFVTRPIQDKVSHLVVKFQQPQCGLKVSNYPVTASQKSVLEVPIERKPIDLGMNDLAKKNTFLGALEPYHNCDNDALASRVKGTCSVAQKYQNASHIFSKESLVYHCRYFKLNYYPPDHFLSVLRKSKPAINVRESGEAYFNNNFNLDTNFHGDMDLVQKRAAYLFRNSPSFLPKQYAVYRRRNRMFVRERMVEEWCRLKGSEAVNETIADLRSEHGTQYLDDAGRTKPGIAKDGLYVYQVLIFPDRQNHRELGEHIRKSVRRVAYLQWDEFLRSKGNDKSWVQLANDRVRLDVLNKQLAQSELPFIVTRASSSFERGNLDDTDGTNI</sequence>
<dbReference type="EMBL" id="HG316454">
    <property type="protein sequence ID" value="CDF87918.1"/>
    <property type="molecule type" value="Genomic_DNA"/>
</dbReference>
<name>A0A8J2T4B6_ZYGB2</name>
<evidence type="ECO:0000313" key="2">
    <source>
        <dbReference type="Proteomes" id="UP000019375"/>
    </source>
</evidence>
<dbReference type="AlphaFoldDB" id="A0A8J2T4B6"/>
<dbReference type="Proteomes" id="UP000019375">
    <property type="component" value="Unassembled WGS sequence"/>
</dbReference>
<organism evidence="1 2">
    <name type="scientific">Zygosaccharomyces bailii (strain CLIB 213 / ATCC 58445 / CBS 680 / BCRC 21525 / NBRC 1098 / NCYC 1416 / NRRL Y-2227)</name>
    <dbReference type="NCBI Taxonomy" id="1333698"/>
    <lineage>
        <taxon>Eukaryota</taxon>
        <taxon>Fungi</taxon>
        <taxon>Dikarya</taxon>
        <taxon>Ascomycota</taxon>
        <taxon>Saccharomycotina</taxon>
        <taxon>Saccharomycetes</taxon>
        <taxon>Saccharomycetales</taxon>
        <taxon>Saccharomycetaceae</taxon>
        <taxon>Zygosaccharomyces</taxon>
    </lineage>
</organism>
<reference evidence="2" key="1">
    <citation type="journal article" date="2013" name="Genome Announc.">
        <title>Genome sequence of the food spoilage yeast Zygosaccharomyces bailii CLIB 213(T).</title>
        <authorList>
            <person name="Galeote V."/>
            <person name="Bigey F."/>
            <person name="Devillers H."/>
            <person name="Neuveglise C."/>
            <person name="Dequin S."/>
        </authorList>
    </citation>
    <scope>NUCLEOTIDE SEQUENCE [LARGE SCALE GENOMIC DNA]</scope>
    <source>
        <strain evidence="2">CLIB 213 / ATCC 58445 / CBS 680 / CCRC 21525 / NBRC 1098 / NCYC 1416 / NRRL Y-2227</strain>
    </source>
</reference>
<protein>
    <submittedName>
        <fullName evidence="1">BN860_17436g1_1</fullName>
    </submittedName>
</protein>
<evidence type="ECO:0000313" key="1">
    <source>
        <dbReference type="EMBL" id="CDF87918.1"/>
    </source>
</evidence>
<gene>
    <name evidence="1" type="ORF">BN860_17436g</name>
</gene>
<keyword evidence="2" id="KW-1185">Reference proteome</keyword>
<dbReference type="OrthoDB" id="4062049at2759"/>